<gene>
    <name evidence="2" type="ORF">FQN60_004912</name>
</gene>
<evidence type="ECO:0000256" key="1">
    <source>
        <dbReference type="SAM" id="MobiDB-lite"/>
    </source>
</evidence>
<name>A0A5J5DLH9_9PERO</name>
<accession>A0A5J5DLH9</accession>
<reference evidence="2 3" key="1">
    <citation type="submission" date="2019-08" db="EMBL/GenBank/DDBJ databases">
        <title>A chromosome-level genome assembly, high-density linkage maps, and genome scans reveal the genomic architecture of hybrid incompatibilities underlying speciation via character displacement in darters (Percidae: Etheostominae).</title>
        <authorList>
            <person name="Moran R.L."/>
            <person name="Catchen J.M."/>
            <person name="Fuller R.C."/>
        </authorList>
    </citation>
    <scope>NUCLEOTIDE SEQUENCE [LARGE SCALE GENOMIC DNA]</scope>
    <source>
        <strain evidence="2">EspeVRDwgs_2016</strain>
        <tissue evidence="2">Muscle</tissue>
    </source>
</reference>
<evidence type="ECO:0000313" key="2">
    <source>
        <dbReference type="EMBL" id="KAA8594078.1"/>
    </source>
</evidence>
<protein>
    <submittedName>
        <fullName evidence="2">Uncharacterized protein</fullName>
    </submittedName>
</protein>
<feature type="compositionally biased region" description="Low complexity" evidence="1">
    <location>
        <begin position="40"/>
        <end position="49"/>
    </location>
</feature>
<proteinExistence type="predicted"/>
<comment type="caution">
    <text evidence="2">The sequence shown here is derived from an EMBL/GenBank/DDBJ whole genome shotgun (WGS) entry which is preliminary data.</text>
</comment>
<sequence>MKKSKSATEASLSKRSKRSSRKKKKKKKNEEEKRKKTECSSGDSSSDDSSASKDKQRRKRTKSRHKNKKTAKTRGRHQGSSSDDSNDEVERDRRTQRRKKRKQDSHKDSDSGPNSKKSRKNGKAAEDLSLQGCYVLYLLDINKLVLSALSVGARFSDTSSTSAVAGSTLYYRQHDERSRGYFRRLHCSPQTVLSSIHSVLLNVTLLLASGDDSMLSWLVDLCHLVLALRGSFGSNPMLARAAFLSLSLGASLVPALGPMRHRDMVEPVRLLSVCVSSDGGPEHCASRLVLLFIFSTLRDGSSTSRMAVVAAGSSFFSLSTLSTSAMHSLGA</sequence>
<dbReference type="AlphaFoldDB" id="A0A5J5DLH9"/>
<feature type="compositionally biased region" description="Basic residues" evidence="1">
    <location>
        <begin position="14"/>
        <end position="27"/>
    </location>
</feature>
<organism evidence="2 3">
    <name type="scientific">Etheostoma spectabile</name>
    <name type="common">orangethroat darter</name>
    <dbReference type="NCBI Taxonomy" id="54343"/>
    <lineage>
        <taxon>Eukaryota</taxon>
        <taxon>Metazoa</taxon>
        <taxon>Chordata</taxon>
        <taxon>Craniata</taxon>
        <taxon>Vertebrata</taxon>
        <taxon>Euteleostomi</taxon>
        <taxon>Actinopterygii</taxon>
        <taxon>Neopterygii</taxon>
        <taxon>Teleostei</taxon>
        <taxon>Neoteleostei</taxon>
        <taxon>Acanthomorphata</taxon>
        <taxon>Eupercaria</taxon>
        <taxon>Perciformes</taxon>
        <taxon>Percoidei</taxon>
        <taxon>Percidae</taxon>
        <taxon>Etheostomatinae</taxon>
        <taxon>Etheostoma</taxon>
    </lineage>
</organism>
<dbReference type="Proteomes" id="UP000327493">
    <property type="component" value="Chromosome 3"/>
</dbReference>
<keyword evidence="3" id="KW-1185">Reference proteome</keyword>
<feature type="region of interest" description="Disordered" evidence="1">
    <location>
        <begin position="1"/>
        <end position="124"/>
    </location>
</feature>
<feature type="compositionally biased region" description="Basic residues" evidence="1">
    <location>
        <begin position="94"/>
        <end position="104"/>
    </location>
</feature>
<dbReference type="EMBL" id="VOFY01000003">
    <property type="protein sequence ID" value="KAA8594078.1"/>
    <property type="molecule type" value="Genomic_DNA"/>
</dbReference>
<evidence type="ECO:0000313" key="3">
    <source>
        <dbReference type="Proteomes" id="UP000327493"/>
    </source>
</evidence>
<feature type="compositionally biased region" description="Basic residues" evidence="1">
    <location>
        <begin position="55"/>
        <end position="77"/>
    </location>
</feature>
<feature type="compositionally biased region" description="Basic and acidic residues" evidence="1">
    <location>
        <begin position="28"/>
        <end position="38"/>
    </location>
</feature>